<gene>
    <name evidence="16" type="ORF">DOS83_00265</name>
</gene>
<evidence type="ECO:0000256" key="7">
    <source>
        <dbReference type="ARBA" id="ARBA00022833"/>
    </source>
</evidence>
<comment type="subcellular location">
    <subcellularLocation>
        <location evidence="11">Secreted</location>
    </subcellularLocation>
</comment>
<evidence type="ECO:0000259" key="12">
    <source>
        <dbReference type="Pfam" id="PF01447"/>
    </source>
</evidence>
<sequence length="502" mass="55879">MFKKLCLSSLVLSSIIIFKTPSSFASSITPQEDLHVHNHSDVIKVVKQVVSQQQTKSKSPSFSIENIETDPLNYTHYTLYPKYDKHLATDKEIKVHVNPKGKVILINGDFEVSTVRPSNQIKLSKEEALNRAFKSIKMNRKQASNGENQVVQSNQAVINTDQEKYIYDIELITLHPSPSHWHIQVNADNGAIIEKTNLIQSADTIGTGVGVRGDEKPIHINKTSDGYRLEDISRPSTLSAYRLDTSTGIAKIIKDTDTRFDAPTQRAGVDANVYAGQVYDYFKNTFNRNSYDDNGSPIISITHVNQFQGVNTTNNAAWIGDKMIYGDGDNSTYLGFSGANDIIAHELTHGITQETANLDYNNQPGALNESFSDVFAYFIDFEDTLIGEDIYKYPSPKKALRSMENPTLYNQPAHMNQYVRTNQDSGGVHANSGIPNKAAYLTTQKLGKSKAEQIYYRALTNYITSNAQFIDAKHALEQSALDLYGQEAKQAVTASWDAVGVK</sequence>
<keyword evidence="4" id="KW-0479">Metal-binding</keyword>
<dbReference type="EMBL" id="QKXQ01000013">
    <property type="protein sequence ID" value="REI01482.1"/>
    <property type="molecule type" value="Genomic_DNA"/>
</dbReference>
<keyword evidence="3 11" id="KW-0645">Protease</keyword>
<comment type="function">
    <text evidence="11">Extracellular zinc metalloprotease.</text>
</comment>
<feature type="domain" description="Peptidase M4" evidence="12">
    <location>
        <begin position="206"/>
        <end position="353"/>
    </location>
</feature>
<keyword evidence="7 11" id="KW-0862">Zinc</keyword>
<dbReference type="GO" id="GO:0006508">
    <property type="term" value="P:proteolysis"/>
    <property type="evidence" value="ECO:0007669"/>
    <property type="project" value="UniProtKB-KW"/>
</dbReference>
<feature type="active site" evidence="10">
    <location>
        <position position="346"/>
    </location>
</feature>
<dbReference type="InterPro" id="IPR025711">
    <property type="entry name" value="PepSY"/>
</dbReference>
<dbReference type="PANTHER" id="PTHR33794:SF1">
    <property type="entry name" value="BACILLOLYSIN"/>
    <property type="match status" value="1"/>
</dbReference>
<dbReference type="AlphaFoldDB" id="A0A3E0IT20"/>
<keyword evidence="9" id="KW-0865">Zymogen</keyword>
<dbReference type="InterPro" id="IPR023612">
    <property type="entry name" value="Peptidase_M4"/>
</dbReference>
<keyword evidence="5 11" id="KW-0732">Signal</keyword>
<dbReference type="GO" id="GO:0005576">
    <property type="term" value="C:extracellular region"/>
    <property type="evidence" value="ECO:0007669"/>
    <property type="project" value="UniProtKB-SubCell"/>
</dbReference>
<evidence type="ECO:0000256" key="1">
    <source>
        <dbReference type="ARBA" id="ARBA00001947"/>
    </source>
</evidence>
<evidence type="ECO:0000256" key="9">
    <source>
        <dbReference type="ARBA" id="ARBA00023145"/>
    </source>
</evidence>
<dbReference type="InterPro" id="IPR001570">
    <property type="entry name" value="Peptidase_M4_C_domain"/>
</dbReference>
<dbReference type="Proteomes" id="UP000256562">
    <property type="component" value="Unassembled WGS sequence"/>
</dbReference>
<feature type="chain" id="PRO_5039747724" description="Neutral metalloproteinase" evidence="11">
    <location>
        <begin position="26"/>
        <end position="502"/>
    </location>
</feature>
<dbReference type="Pfam" id="PF02868">
    <property type="entry name" value="Peptidase_M4_C"/>
    <property type="match status" value="1"/>
</dbReference>
<feature type="signal peptide" evidence="11">
    <location>
        <begin position="1"/>
        <end position="25"/>
    </location>
</feature>
<evidence type="ECO:0000313" key="16">
    <source>
        <dbReference type="EMBL" id="REI01482.1"/>
    </source>
</evidence>
<evidence type="ECO:0000256" key="2">
    <source>
        <dbReference type="ARBA" id="ARBA00009388"/>
    </source>
</evidence>
<dbReference type="Pfam" id="PF01447">
    <property type="entry name" value="Peptidase_M4"/>
    <property type="match status" value="1"/>
</dbReference>
<dbReference type="GO" id="GO:0004222">
    <property type="term" value="F:metalloendopeptidase activity"/>
    <property type="evidence" value="ECO:0007669"/>
    <property type="project" value="UniProtKB-UniRule"/>
</dbReference>
<accession>A0A3E0IT20</accession>
<evidence type="ECO:0000256" key="10">
    <source>
        <dbReference type="PIRSR" id="PIRSR623612-1"/>
    </source>
</evidence>
<evidence type="ECO:0000259" key="15">
    <source>
        <dbReference type="Pfam" id="PF07504"/>
    </source>
</evidence>
<dbReference type="Pfam" id="PF07504">
    <property type="entry name" value="FTP"/>
    <property type="match status" value="1"/>
</dbReference>
<evidence type="ECO:0000256" key="6">
    <source>
        <dbReference type="ARBA" id="ARBA00022801"/>
    </source>
</evidence>
<evidence type="ECO:0000256" key="8">
    <source>
        <dbReference type="ARBA" id="ARBA00023049"/>
    </source>
</evidence>
<comment type="similarity">
    <text evidence="2 11">Belongs to the peptidase M4 family.</text>
</comment>
<comment type="cofactor">
    <cofactor evidence="1 11">
        <name>Zn(2+)</name>
        <dbReference type="ChEBI" id="CHEBI:29105"/>
    </cofactor>
</comment>
<dbReference type="OrthoDB" id="291295at2"/>
<organism evidence="16 17">
    <name type="scientific">Staphylococcus felis</name>
    <dbReference type="NCBI Taxonomy" id="46127"/>
    <lineage>
        <taxon>Bacteria</taxon>
        <taxon>Bacillati</taxon>
        <taxon>Bacillota</taxon>
        <taxon>Bacilli</taxon>
        <taxon>Bacillales</taxon>
        <taxon>Staphylococcaceae</taxon>
        <taxon>Staphylococcus</taxon>
    </lineage>
</organism>
<keyword evidence="8 11" id="KW-0482">Metalloprotease</keyword>
<dbReference type="InterPro" id="IPR050728">
    <property type="entry name" value="Zinc_Metalloprotease_M4"/>
</dbReference>
<evidence type="ECO:0000256" key="4">
    <source>
        <dbReference type="ARBA" id="ARBA00022723"/>
    </source>
</evidence>
<dbReference type="CDD" id="cd09597">
    <property type="entry name" value="M4_TLP"/>
    <property type="match status" value="1"/>
</dbReference>
<evidence type="ECO:0000256" key="5">
    <source>
        <dbReference type="ARBA" id="ARBA00022729"/>
    </source>
</evidence>
<name>A0A3E0IT20_9STAP</name>
<keyword evidence="11" id="KW-0964">Secreted</keyword>
<dbReference type="InterPro" id="IPR013856">
    <property type="entry name" value="Peptidase_M4_domain"/>
</dbReference>
<dbReference type="PRINTS" id="PR00730">
    <property type="entry name" value="THERMOLYSIN"/>
</dbReference>
<feature type="domain" description="PepSY" evidence="14">
    <location>
        <begin position="122"/>
        <end position="195"/>
    </location>
</feature>
<reference evidence="16 17" key="1">
    <citation type="journal article" date="2018" name="Vet. Microbiol.">
        <title>Characterisation of Staphylococcus felis isolated from cats using whole genome sequencing.</title>
        <authorList>
            <person name="Worthing K."/>
            <person name="Pang S."/>
            <person name="Trott D.J."/>
            <person name="Abraham S."/>
            <person name="Coombs G.W."/>
            <person name="Jordan D."/>
            <person name="McIntyre L."/>
            <person name="Davies M.R."/>
            <person name="Norris J."/>
        </authorList>
    </citation>
    <scope>NUCLEOTIDE SEQUENCE [LARGE SCALE GENOMIC DNA]</scope>
    <source>
        <strain evidence="16 17">F9</strain>
    </source>
</reference>
<keyword evidence="6 11" id="KW-0378">Hydrolase</keyword>
<evidence type="ECO:0000259" key="14">
    <source>
        <dbReference type="Pfam" id="PF03413"/>
    </source>
</evidence>
<protein>
    <recommendedName>
        <fullName evidence="11">Neutral metalloproteinase</fullName>
        <ecNumber evidence="11">3.4.24.-</ecNumber>
    </recommendedName>
</protein>
<evidence type="ECO:0000259" key="13">
    <source>
        <dbReference type="Pfam" id="PF02868"/>
    </source>
</evidence>
<dbReference type="RefSeq" id="WP_116093411.1">
    <property type="nucleotide sequence ID" value="NZ_JBBEFH010000060.1"/>
</dbReference>
<feature type="domain" description="FTP" evidence="15">
    <location>
        <begin position="62"/>
        <end position="110"/>
    </location>
</feature>
<evidence type="ECO:0000256" key="3">
    <source>
        <dbReference type="ARBA" id="ARBA00022670"/>
    </source>
</evidence>
<dbReference type="Gene3D" id="1.10.390.10">
    <property type="entry name" value="Neutral Protease Domain 2"/>
    <property type="match status" value="1"/>
</dbReference>
<dbReference type="EC" id="3.4.24.-" evidence="11"/>
<proteinExistence type="inferred from homology"/>
<dbReference type="InterPro" id="IPR011096">
    <property type="entry name" value="FTP_domain"/>
</dbReference>
<evidence type="ECO:0000256" key="11">
    <source>
        <dbReference type="RuleBase" id="RU366073"/>
    </source>
</evidence>
<evidence type="ECO:0000313" key="17">
    <source>
        <dbReference type="Proteomes" id="UP000256562"/>
    </source>
</evidence>
<dbReference type="Pfam" id="PF03413">
    <property type="entry name" value="PepSY"/>
    <property type="match status" value="1"/>
</dbReference>
<feature type="active site" description="Proton donor" evidence="10">
    <location>
        <position position="429"/>
    </location>
</feature>
<dbReference type="PANTHER" id="PTHR33794">
    <property type="entry name" value="BACILLOLYSIN"/>
    <property type="match status" value="1"/>
</dbReference>
<dbReference type="InterPro" id="IPR027268">
    <property type="entry name" value="Peptidase_M4/M1_CTD_sf"/>
</dbReference>
<dbReference type="SUPFAM" id="SSF55486">
    <property type="entry name" value="Metalloproteases ('zincins'), catalytic domain"/>
    <property type="match status" value="1"/>
</dbReference>
<dbReference type="Gene3D" id="3.10.170.10">
    <property type="match status" value="1"/>
</dbReference>
<comment type="caution">
    <text evidence="16">The sequence shown here is derived from an EMBL/GenBank/DDBJ whole genome shotgun (WGS) entry which is preliminary data.</text>
</comment>
<dbReference type="GO" id="GO:0046872">
    <property type="term" value="F:metal ion binding"/>
    <property type="evidence" value="ECO:0007669"/>
    <property type="project" value="UniProtKB-UniRule"/>
</dbReference>
<feature type="domain" description="Peptidase M4 C-terminal" evidence="13">
    <location>
        <begin position="356"/>
        <end position="501"/>
    </location>
</feature>